<dbReference type="EMBL" id="BQNB010014637">
    <property type="protein sequence ID" value="GJT30578.1"/>
    <property type="molecule type" value="Genomic_DNA"/>
</dbReference>
<comment type="caution">
    <text evidence="2">The sequence shown here is derived from an EMBL/GenBank/DDBJ whole genome shotgun (WGS) entry which is preliminary data.</text>
</comment>
<dbReference type="Proteomes" id="UP001151760">
    <property type="component" value="Unassembled WGS sequence"/>
</dbReference>
<feature type="compositionally biased region" description="Pro residues" evidence="1">
    <location>
        <begin position="54"/>
        <end position="69"/>
    </location>
</feature>
<gene>
    <name evidence="2" type="ORF">Tco_0910853</name>
</gene>
<evidence type="ECO:0000256" key="1">
    <source>
        <dbReference type="SAM" id="MobiDB-lite"/>
    </source>
</evidence>
<protein>
    <submittedName>
        <fullName evidence="2">Uncharacterized protein</fullName>
    </submittedName>
</protein>
<evidence type="ECO:0000313" key="3">
    <source>
        <dbReference type="Proteomes" id="UP001151760"/>
    </source>
</evidence>
<reference evidence="2" key="2">
    <citation type="submission" date="2022-01" db="EMBL/GenBank/DDBJ databases">
        <authorList>
            <person name="Yamashiro T."/>
            <person name="Shiraishi A."/>
            <person name="Satake H."/>
            <person name="Nakayama K."/>
        </authorList>
    </citation>
    <scope>NUCLEOTIDE SEQUENCE</scope>
</reference>
<proteinExistence type="predicted"/>
<feature type="compositionally biased region" description="Acidic residues" evidence="1">
    <location>
        <begin position="83"/>
        <end position="142"/>
    </location>
</feature>
<accession>A0ABQ5CUH5</accession>
<reference evidence="2" key="1">
    <citation type="journal article" date="2022" name="Int. J. Mol. Sci.">
        <title>Draft Genome of Tanacetum Coccineum: Genomic Comparison of Closely Related Tanacetum-Family Plants.</title>
        <authorList>
            <person name="Yamashiro T."/>
            <person name="Shiraishi A."/>
            <person name="Nakayama K."/>
            <person name="Satake H."/>
        </authorList>
    </citation>
    <scope>NUCLEOTIDE SEQUENCE</scope>
</reference>
<feature type="region of interest" description="Disordered" evidence="1">
    <location>
        <begin position="50"/>
        <end position="148"/>
    </location>
</feature>
<organism evidence="2 3">
    <name type="scientific">Tanacetum coccineum</name>
    <dbReference type="NCBI Taxonomy" id="301880"/>
    <lineage>
        <taxon>Eukaryota</taxon>
        <taxon>Viridiplantae</taxon>
        <taxon>Streptophyta</taxon>
        <taxon>Embryophyta</taxon>
        <taxon>Tracheophyta</taxon>
        <taxon>Spermatophyta</taxon>
        <taxon>Magnoliopsida</taxon>
        <taxon>eudicotyledons</taxon>
        <taxon>Gunneridae</taxon>
        <taxon>Pentapetalae</taxon>
        <taxon>asterids</taxon>
        <taxon>campanulids</taxon>
        <taxon>Asterales</taxon>
        <taxon>Asteraceae</taxon>
        <taxon>Asteroideae</taxon>
        <taxon>Anthemideae</taxon>
        <taxon>Anthemidinae</taxon>
        <taxon>Tanacetum</taxon>
    </lineage>
</organism>
<name>A0ABQ5CUH5_9ASTR</name>
<keyword evidence="3" id="KW-1185">Reference proteome</keyword>
<evidence type="ECO:0000313" key="2">
    <source>
        <dbReference type="EMBL" id="GJT30578.1"/>
    </source>
</evidence>
<sequence length="362" mass="40464">MCTSKLRLMVTHTEISSPFEDLSDIGSPGVVGPEHEGLPWMLDDPYVQVTLQAPPSPDYIPGPEEPQSPPLLDFVQRSPDYVLESDPEADLEEDDDEDPEEDPVDYPADGGDDGDDEDESSEDDEDDDEVDIEADDDEEEEEHPAPGLFGRSIYILSRISILAPIPTPVHVLSPSPPASPIRPLGYQAAMIRLRAEATSTSHSLPLPPPIILSHTRLDVPLSGTPPLHLLSTDRREDRPELPYHLERDYGFVATMDREIRHDLERDVGYGITDSWDEIVEAMHGTPVVTDVVELSQRMTEFETSVRRDTDEVYTRSAHARTARLMETKSRMSREAWRRSMDASDLAHAEVMSLHTTVLAQQS</sequence>